<protein>
    <submittedName>
        <fullName evidence="1">Uncharacterized protein</fullName>
    </submittedName>
</protein>
<organism evidence="1">
    <name type="scientific">Cacopsylla melanoneura</name>
    <dbReference type="NCBI Taxonomy" id="428564"/>
    <lineage>
        <taxon>Eukaryota</taxon>
        <taxon>Metazoa</taxon>
        <taxon>Ecdysozoa</taxon>
        <taxon>Arthropoda</taxon>
        <taxon>Hexapoda</taxon>
        <taxon>Insecta</taxon>
        <taxon>Pterygota</taxon>
        <taxon>Neoptera</taxon>
        <taxon>Paraneoptera</taxon>
        <taxon>Hemiptera</taxon>
        <taxon>Sternorrhyncha</taxon>
        <taxon>Psylloidea</taxon>
        <taxon>Psyllidae</taxon>
        <taxon>Psyllinae</taxon>
        <taxon>Cacopsylla</taxon>
    </lineage>
</organism>
<evidence type="ECO:0000313" key="1">
    <source>
        <dbReference type="EMBL" id="CAG6670084.1"/>
    </source>
</evidence>
<name>A0A8D8WTS6_9HEMI</name>
<dbReference type="AlphaFoldDB" id="A0A8D8WTS6"/>
<proteinExistence type="predicted"/>
<reference evidence="1" key="1">
    <citation type="submission" date="2021-05" db="EMBL/GenBank/DDBJ databases">
        <authorList>
            <person name="Alioto T."/>
            <person name="Alioto T."/>
            <person name="Gomez Garrido J."/>
        </authorList>
    </citation>
    <scope>NUCLEOTIDE SEQUENCE</scope>
</reference>
<accession>A0A8D8WTS6</accession>
<dbReference type="EMBL" id="HBUF01222598">
    <property type="protein sequence ID" value="CAG6670084.1"/>
    <property type="molecule type" value="Transcribed_RNA"/>
</dbReference>
<sequence length="100" mass="11458">MFISKSSFSTGKSFLLQNQKSSHKNRHTICNGSLWDSSNGKKETPRRLVGVSVEGGYKVKHFEDDYHLHIRILQVVVYAIFLETLSWHVIGCCEKIFSAR</sequence>